<dbReference type="Gene3D" id="3.90.1150.170">
    <property type="match status" value="1"/>
</dbReference>
<evidence type="ECO:0000256" key="3">
    <source>
        <dbReference type="ARBA" id="ARBA00009533"/>
    </source>
</evidence>
<comment type="similarity">
    <text evidence="2">Belongs to the cysteine dioxygenase family.</text>
</comment>
<evidence type="ECO:0000256" key="1">
    <source>
        <dbReference type="ARBA" id="ARBA00001933"/>
    </source>
</evidence>
<dbReference type="InterPro" id="IPR021115">
    <property type="entry name" value="Pyridoxal-P_BS"/>
</dbReference>
<dbReference type="CDD" id="cd10548">
    <property type="entry name" value="cupin_CDO"/>
    <property type="match status" value="1"/>
</dbReference>
<protein>
    <submittedName>
        <fullName evidence="10">Cysteine sulfinic acid decarboxylase</fullName>
        <ecNumber evidence="10">4.1.1.29</ecNumber>
    </submittedName>
</protein>
<dbReference type="InterPro" id="IPR014710">
    <property type="entry name" value="RmlC-like_jellyroll"/>
</dbReference>
<dbReference type="AlphaFoldDB" id="H6RGA8"/>
<sequence>MSYALKHTKQRKHTNREAHMILNDLNQPIIESTELDEFFEALCAANYENYEGLIKAHNINFETLLPFASWSSKSYQRICLASNEECELILLCWDKGQKTPIHSHDGQKCWVYFAKGEFEEFLYAKGEKNNLLQKNSVAEGQVTFLTDEIGFHSLENKSSGLGMTLHLYANPITKCQVYSESKKEFENKELQYDIDLSDSNRDTEMSADLLTFIQLSQELLKDENDNPVSQRIPSSELKKVLNIGLEENGINEDQFVETLKKIVLATPKTSSSLFFNQLFGGRESKAVLGDLLAVMLNNSMYTYKVGGVQVGIEKEIINQVIDRLDYGPHAGGTFPSGGSMSNFMAILMARDKVNEVSRQTGLKINMIAYTSAESHYSIEKNAAFIGIGRENVRKIPVNEVGEMRVDSLKAAIDKDLEAGNTPFFVNATAGTTVLGAFDPIKELGEVCRAYNIWMHVDGAYKGSVLLSEKYKHLLEGSNQADSFSFNPHKMLGAPLTCSVIVVKDKKHLHDSFSNNAEYLYQTDEDDFNLGKTSFQCGRRNDALKLWTLWKSKGRKGLERIVDKQFELADYAREYVRNHPDYELYSFDDSIAICFNYKNISADQLCTDLYEHDELMVGYGKFRENEFVRMVTINHANTKEDIEHFFKVIEAFYTR</sequence>
<dbReference type="GO" id="GO:0016702">
    <property type="term" value="F:oxidoreductase activity, acting on single donors with incorporation of molecular oxygen, incorporation of two atoms of oxygen"/>
    <property type="evidence" value="ECO:0007669"/>
    <property type="project" value="InterPro"/>
</dbReference>
<evidence type="ECO:0000256" key="2">
    <source>
        <dbReference type="ARBA" id="ARBA00006622"/>
    </source>
</evidence>
<dbReference type="EC" id="4.1.1.29" evidence="10"/>
<keyword evidence="8" id="KW-0883">Thioether bond</keyword>
<dbReference type="InterPro" id="IPR002129">
    <property type="entry name" value="PyrdxlP-dep_de-COase"/>
</dbReference>
<reference evidence="10" key="1">
    <citation type="journal article" date="2012" name="Environ. Microbiol.">
        <title>Genomic content of uncultured Bacteroidetes from contrasting oceanic provinces in the North Atlantic Ocean.</title>
        <authorList>
            <person name="Gomez-Pereira P.R."/>
            <person name="Schuler M."/>
            <person name="Fuchs B.M."/>
            <person name="Bennke C."/>
            <person name="Teeling H."/>
            <person name="Waldmann J."/>
            <person name="Richter M."/>
            <person name="Barbe V."/>
            <person name="Bataille E."/>
            <person name="Glockner F.O."/>
            <person name="Amann R."/>
        </authorList>
    </citation>
    <scope>NUCLEOTIDE SEQUENCE</scope>
</reference>
<feature type="binding site" evidence="9">
    <location>
        <position position="152"/>
    </location>
    <ligand>
        <name>Fe cation</name>
        <dbReference type="ChEBI" id="CHEBI:24875"/>
        <note>catalytic</note>
    </ligand>
</feature>
<proteinExistence type="inferred from homology"/>
<keyword evidence="9" id="KW-0479">Metal-binding</keyword>
<dbReference type="InterPro" id="IPR015424">
    <property type="entry name" value="PyrdxlP-dep_Trfase"/>
</dbReference>
<evidence type="ECO:0000256" key="4">
    <source>
        <dbReference type="ARBA" id="ARBA00022793"/>
    </source>
</evidence>
<dbReference type="GO" id="GO:0005737">
    <property type="term" value="C:cytoplasm"/>
    <property type="evidence" value="ECO:0007669"/>
    <property type="project" value="TreeGrafter"/>
</dbReference>
<dbReference type="PANTHER" id="PTHR45677:SF8">
    <property type="entry name" value="CYSTEINE SULFINIC ACID DECARBOXYLASE"/>
    <property type="match status" value="1"/>
</dbReference>
<comment type="cofactor">
    <cofactor evidence="1 7">
        <name>pyridoxal 5'-phosphate</name>
        <dbReference type="ChEBI" id="CHEBI:597326"/>
    </cofactor>
</comment>
<reference evidence="10" key="2">
    <citation type="submission" date="2012-02" db="EMBL/GenBank/DDBJ databases">
        <authorList>
            <person name="Genoscope - CEA"/>
        </authorList>
    </citation>
    <scope>NUCLEOTIDE SEQUENCE</scope>
</reference>
<feature type="modified residue" description="N6-(pyridoxal phosphate)lysine" evidence="7">
    <location>
        <position position="489"/>
    </location>
</feature>
<feature type="binding site" evidence="9">
    <location>
        <position position="102"/>
    </location>
    <ligand>
        <name>Fe cation</name>
        <dbReference type="ChEBI" id="CHEBI:24875"/>
        <note>catalytic</note>
    </ligand>
</feature>
<dbReference type="EMBL" id="FO117597">
    <property type="protein sequence ID" value="CCG00069.1"/>
    <property type="molecule type" value="Genomic_DNA"/>
</dbReference>
<organism evidence="10">
    <name type="scientific">uncultured Flavobacteriia bacterium</name>
    <dbReference type="NCBI Taxonomy" id="212695"/>
    <lineage>
        <taxon>Bacteria</taxon>
        <taxon>Pseudomonadati</taxon>
        <taxon>Bacteroidota</taxon>
        <taxon>Flavobacteriia</taxon>
        <taxon>environmental samples</taxon>
    </lineage>
</organism>
<dbReference type="GO" id="GO:0005506">
    <property type="term" value="F:iron ion binding"/>
    <property type="evidence" value="ECO:0007669"/>
    <property type="project" value="InterPro"/>
</dbReference>
<dbReference type="SUPFAM" id="SSF51182">
    <property type="entry name" value="RmlC-like cupins"/>
    <property type="match status" value="1"/>
</dbReference>
<evidence type="ECO:0000256" key="8">
    <source>
        <dbReference type="PIRSR" id="PIRSR610300-50"/>
    </source>
</evidence>
<evidence type="ECO:0000256" key="7">
    <source>
        <dbReference type="PIRSR" id="PIRSR602129-50"/>
    </source>
</evidence>
<dbReference type="InterPro" id="IPR011051">
    <property type="entry name" value="RmlC_Cupin_sf"/>
</dbReference>
<evidence type="ECO:0000256" key="5">
    <source>
        <dbReference type="ARBA" id="ARBA00022898"/>
    </source>
</evidence>
<dbReference type="SUPFAM" id="SSF53383">
    <property type="entry name" value="PLP-dependent transferases"/>
    <property type="match status" value="1"/>
</dbReference>
<dbReference type="InterPro" id="IPR015421">
    <property type="entry name" value="PyrdxlP-dep_Trfase_major"/>
</dbReference>
<dbReference type="InterPro" id="IPR010300">
    <property type="entry name" value="CDO_1"/>
</dbReference>
<dbReference type="PANTHER" id="PTHR45677">
    <property type="entry name" value="GLUTAMATE DECARBOXYLASE-RELATED"/>
    <property type="match status" value="1"/>
</dbReference>
<dbReference type="GO" id="GO:0004782">
    <property type="term" value="F:sulfinoalanine decarboxylase activity"/>
    <property type="evidence" value="ECO:0007669"/>
    <property type="project" value="UniProtKB-EC"/>
</dbReference>
<keyword evidence="6 10" id="KW-0456">Lyase</keyword>
<evidence type="ECO:0000313" key="10">
    <source>
        <dbReference type="EMBL" id="CCG00069.1"/>
    </source>
</evidence>
<comment type="similarity">
    <text evidence="3">Belongs to the group II decarboxylase family.</text>
</comment>
<feature type="cross-link" description="3'-(S-cysteinyl)-tyrosine (Cys-Tyr)" evidence="8">
    <location>
        <begin position="109"/>
        <end position="168"/>
    </location>
</feature>
<gene>
    <name evidence="10" type="primary">csaD</name>
    <name evidence="10" type="ORF">VIS_S3CHB70030</name>
</gene>
<keyword evidence="9" id="KW-0408">Iron</keyword>
<dbReference type="Pfam" id="PF05995">
    <property type="entry name" value="CDO_I"/>
    <property type="match status" value="1"/>
</dbReference>
<name>H6RGA8_9BACT</name>
<dbReference type="PROSITE" id="PS00392">
    <property type="entry name" value="DDC_GAD_HDC_YDC"/>
    <property type="match status" value="1"/>
</dbReference>
<keyword evidence="5 7" id="KW-0663">Pyridoxal phosphate</keyword>
<dbReference type="Pfam" id="PF00282">
    <property type="entry name" value="Pyridoxal_deC"/>
    <property type="match status" value="1"/>
</dbReference>
<dbReference type="Gene3D" id="3.40.640.10">
    <property type="entry name" value="Type I PLP-dependent aspartate aminotransferase-like (Major domain)"/>
    <property type="match status" value="1"/>
</dbReference>
<dbReference type="Gene3D" id="2.60.120.10">
    <property type="entry name" value="Jelly Rolls"/>
    <property type="match status" value="1"/>
</dbReference>
<dbReference type="GO" id="GO:0019752">
    <property type="term" value="P:carboxylic acid metabolic process"/>
    <property type="evidence" value="ECO:0007669"/>
    <property type="project" value="InterPro"/>
</dbReference>
<evidence type="ECO:0000256" key="9">
    <source>
        <dbReference type="PIRSR" id="PIRSR610300-51"/>
    </source>
</evidence>
<accession>H6RGA8</accession>
<keyword evidence="4" id="KW-0210">Decarboxylase</keyword>
<dbReference type="GO" id="GO:0030170">
    <property type="term" value="F:pyridoxal phosphate binding"/>
    <property type="evidence" value="ECO:0007669"/>
    <property type="project" value="InterPro"/>
</dbReference>
<feature type="binding site" evidence="9">
    <location>
        <position position="104"/>
    </location>
    <ligand>
        <name>Fe cation</name>
        <dbReference type="ChEBI" id="CHEBI:24875"/>
        <note>catalytic</note>
    </ligand>
</feature>
<evidence type="ECO:0000256" key="6">
    <source>
        <dbReference type="ARBA" id="ARBA00023239"/>
    </source>
</evidence>